<keyword evidence="2" id="KW-1185">Reference proteome</keyword>
<evidence type="ECO:0000313" key="2">
    <source>
        <dbReference type="Proteomes" id="UP001175227"/>
    </source>
</evidence>
<protein>
    <recommendedName>
        <fullName evidence="3">F-box domain-containing protein</fullName>
    </recommendedName>
</protein>
<evidence type="ECO:0008006" key="3">
    <source>
        <dbReference type="Google" id="ProtNLM"/>
    </source>
</evidence>
<organism evidence="1 2">
    <name type="scientific">Armillaria novae-zelandiae</name>
    <dbReference type="NCBI Taxonomy" id="153914"/>
    <lineage>
        <taxon>Eukaryota</taxon>
        <taxon>Fungi</taxon>
        <taxon>Dikarya</taxon>
        <taxon>Basidiomycota</taxon>
        <taxon>Agaricomycotina</taxon>
        <taxon>Agaricomycetes</taxon>
        <taxon>Agaricomycetidae</taxon>
        <taxon>Agaricales</taxon>
        <taxon>Marasmiineae</taxon>
        <taxon>Physalacriaceae</taxon>
        <taxon>Armillaria</taxon>
    </lineage>
</organism>
<sequence>MQSTRNFLGNLLARYNWILDFNHSPEFDTLMKTNTVPTNFQSHQLNTSIQGLDPSIRDIQAEIVLLRNTATSLESRMLRLMAIRRDYKGALSPIRRLPVEVLGEILCCTRERLRYQLYYVCGFDVFNISDGPWYLGHVCRAWRVAVETFCPDLWSEMTIEFPDRLDKNDIRPTFPFFGKNMLAILERALERSRKCDLNFSFRYPGYYNDTWATYSDAEETLIKQCFDLLLTHSTRWRSVELFITPFLLARLPRIRGRVNNLQHMYLMCEETAEPGNIDAFEIAPKLKTLHLTDMHPEAIIMFPQRNLITFLDARPLSDTDRTPEQLDLIASCSNLLSFSYHHHSEIPKSFGAQFPITRNTSIRSLSASLAKFISSLDLPALNRMTVRSGLDITGNPDFAEIACPEDALSGLHVLITRSGCSLTVLHLIDVPTMDDQLLSILRLTPQLLALTIELRVFTLTSSSLNSAKLQDIFRHMAENQGEGTDKKYILIPSLKKMAIIIRELNFMTIEFLDDGFVDMVISRGASGRSSVFEGLSVIVSGRECHVPFVYTPARETLEALVEDGLRLQLIVNDGMNWVGDVDEAHHSDSESDFSVGF</sequence>
<gene>
    <name evidence="1" type="ORF">IW261DRAFT_1016755</name>
</gene>
<evidence type="ECO:0000313" key="1">
    <source>
        <dbReference type="EMBL" id="KAK0468758.1"/>
    </source>
</evidence>
<dbReference type="Proteomes" id="UP001175227">
    <property type="component" value="Unassembled WGS sequence"/>
</dbReference>
<dbReference type="AlphaFoldDB" id="A0AA39NNQ0"/>
<reference evidence="1" key="1">
    <citation type="submission" date="2023-06" db="EMBL/GenBank/DDBJ databases">
        <authorList>
            <consortium name="Lawrence Berkeley National Laboratory"/>
            <person name="Ahrendt S."/>
            <person name="Sahu N."/>
            <person name="Indic B."/>
            <person name="Wong-Bajracharya J."/>
            <person name="Merenyi Z."/>
            <person name="Ke H.-M."/>
            <person name="Monk M."/>
            <person name="Kocsube S."/>
            <person name="Drula E."/>
            <person name="Lipzen A."/>
            <person name="Balint B."/>
            <person name="Henrissat B."/>
            <person name="Andreopoulos B."/>
            <person name="Martin F.M."/>
            <person name="Harder C.B."/>
            <person name="Rigling D."/>
            <person name="Ford K.L."/>
            <person name="Foster G.D."/>
            <person name="Pangilinan J."/>
            <person name="Papanicolaou A."/>
            <person name="Barry K."/>
            <person name="LaButti K."/>
            <person name="Viragh M."/>
            <person name="Koriabine M."/>
            <person name="Yan M."/>
            <person name="Riley R."/>
            <person name="Champramary S."/>
            <person name="Plett K.L."/>
            <person name="Tsai I.J."/>
            <person name="Slot J."/>
            <person name="Sipos G."/>
            <person name="Plett J."/>
            <person name="Nagy L.G."/>
            <person name="Grigoriev I.V."/>
        </authorList>
    </citation>
    <scope>NUCLEOTIDE SEQUENCE</scope>
    <source>
        <strain evidence="1">ICMP 16352</strain>
    </source>
</reference>
<comment type="caution">
    <text evidence="1">The sequence shown here is derived from an EMBL/GenBank/DDBJ whole genome shotgun (WGS) entry which is preliminary data.</text>
</comment>
<name>A0AA39NNQ0_9AGAR</name>
<dbReference type="EMBL" id="JAUEPR010000067">
    <property type="protein sequence ID" value="KAK0468758.1"/>
    <property type="molecule type" value="Genomic_DNA"/>
</dbReference>
<accession>A0AA39NNQ0</accession>
<proteinExistence type="predicted"/>